<dbReference type="Proteomes" id="UP000054560">
    <property type="component" value="Unassembled WGS sequence"/>
</dbReference>
<dbReference type="EMBL" id="KQ248690">
    <property type="protein sequence ID" value="KNC71494.1"/>
    <property type="molecule type" value="Genomic_DNA"/>
</dbReference>
<dbReference type="AlphaFoldDB" id="A0A0L0F4D9"/>
<dbReference type="GeneID" id="25916471"/>
<dbReference type="RefSeq" id="XP_014145396.1">
    <property type="nucleotide sequence ID" value="XM_014289921.1"/>
</dbReference>
<name>A0A0L0F4D9_9EUKA</name>
<evidence type="ECO:0000313" key="2">
    <source>
        <dbReference type="EMBL" id="KNC71494.1"/>
    </source>
</evidence>
<keyword evidence="3" id="KW-1185">Reference proteome</keyword>
<evidence type="ECO:0000313" key="3">
    <source>
        <dbReference type="Proteomes" id="UP000054560"/>
    </source>
</evidence>
<reference evidence="2 3" key="1">
    <citation type="submission" date="2011-02" db="EMBL/GenBank/DDBJ databases">
        <title>The Genome Sequence of Sphaeroforma arctica JP610.</title>
        <authorList>
            <consortium name="The Broad Institute Genome Sequencing Platform"/>
            <person name="Russ C."/>
            <person name="Cuomo C."/>
            <person name="Young S.K."/>
            <person name="Zeng Q."/>
            <person name="Gargeya S."/>
            <person name="Alvarado L."/>
            <person name="Berlin A."/>
            <person name="Chapman S.B."/>
            <person name="Chen Z."/>
            <person name="Freedman E."/>
            <person name="Gellesch M."/>
            <person name="Goldberg J."/>
            <person name="Griggs A."/>
            <person name="Gujja S."/>
            <person name="Heilman E."/>
            <person name="Heiman D."/>
            <person name="Howarth C."/>
            <person name="Mehta T."/>
            <person name="Neiman D."/>
            <person name="Pearson M."/>
            <person name="Roberts A."/>
            <person name="Saif S."/>
            <person name="Shea T."/>
            <person name="Shenoy N."/>
            <person name="Sisk P."/>
            <person name="Stolte C."/>
            <person name="Sykes S."/>
            <person name="White J."/>
            <person name="Yandava C."/>
            <person name="Burger G."/>
            <person name="Gray M.W."/>
            <person name="Holland P.W.H."/>
            <person name="King N."/>
            <person name="Lang F.B.F."/>
            <person name="Roger A.J."/>
            <person name="Ruiz-Trillo I."/>
            <person name="Haas B."/>
            <person name="Nusbaum C."/>
            <person name="Birren B."/>
        </authorList>
    </citation>
    <scope>NUCLEOTIDE SEQUENCE [LARGE SCALE GENOMIC DNA]</scope>
    <source>
        <strain evidence="2 3">JP610</strain>
    </source>
</reference>
<sequence length="77" mass="8328">MAEANTAKGSHAHAHANTDDARITPSKILRCKRGAEPSHIQKASMLFSNVNFLEELEDQVGATVQMVSADDYCHTCG</sequence>
<protein>
    <submittedName>
        <fullName evidence="2">Uncharacterized protein</fullName>
    </submittedName>
</protein>
<proteinExistence type="predicted"/>
<feature type="region of interest" description="Disordered" evidence="1">
    <location>
        <begin position="1"/>
        <end position="23"/>
    </location>
</feature>
<accession>A0A0L0F4D9</accession>
<feature type="non-terminal residue" evidence="2">
    <location>
        <position position="77"/>
    </location>
</feature>
<gene>
    <name evidence="2" type="ORF">SARC_15967</name>
</gene>
<evidence type="ECO:0000256" key="1">
    <source>
        <dbReference type="SAM" id="MobiDB-lite"/>
    </source>
</evidence>
<organism evidence="2 3">
    <name type="scientific">Sphaeroforma arctica JP610</name>
    <dbReference type="NCBI Taxonomy" id="667725"/>
    <lineage>
        <taxon>Eukaryota</taxon>
        <taxon>Ichthyosporea</taxon>
        <taxon>Ichthyophonida</taxon>
        <taxon>Sphaeroforma</taxon>
    </lineage>
</organism>